<evidence type="ECO:0000256" key="10">
    <source>
        <dbReference type="ARBA" id="ARBA00022726"/>
    </source>
</evidence>
<dbReference type="Pfam" id="PF00156">
    <property type="entry name" value="Pribosyltran"/>
    <property type="match status" value="1"/>
</dbReference>
<dbReference type="InterPro" id="IPR050408">
    <property type="entry name" value="HGPRT"/>
</dbReference>
<dbReference type="InterPro" id="IPR005904">
    <property type="entry name" value="Hxn_phspho_trans"/>
</dbReference>
<accession>X1M7R7</accession>
<dbReference type="CDD" id="cd06223">
    <property type="entry name" value="PRTases_typeI"/>
    <property type="match status" value="1"/>
</dbReference>
<dbReference type="NCBIfam" id="TIGR01203">
    <property type="entry name" value="HGPRTase"/>
    <property type="match status" value="1"/>
</dbReference>
<name>X1M7R7_9ZZZZ</name>
<dbReference type="GO" id="GO:0006178">
    <property type="term" value="P:guanine salvage"/>
    <property type="evidence" value="ECO:0007669"/>
    <property type="project" value="TreeGrafter"/>
</dbReference>
<dbReference type="GO" id="GO:0032264">
    <property type="term" value="P:IMP salvage"/>
    <property type="evidence" value="ECO:0007669"/>
    <property type="project" value="TreeGrafter"/>
</dbReference>
<evidence type="ECO:0000256" key="11">
    <source>
        <dbReference type="ARBA" id="ARBA00022741"/>
    </source>
</evidence>
<dbReference type="PANTHER" id="PTHR43340:SF1">
    <property type="entry name" value="HYPOXANTHINE PHOSPHORIBOSYLTRANSFERASE"/>
    <property type="match status" value="1"/>
</dbReference>
<dbReference type="SUPFAM" id="SSF53271">
    <property type="entry name" value="PRTase-like"/>
    <property type="match status" value="1"/>
</dbReference>
<evidence type="ECO:0000256" key="2">
    <source>
        <dbReference type="ARBA" id="ARBA00004496"/>
    </source>
</evidence>
<dbReference type="AlphaFoldDB" id="X1M7R7"/>
<evidence type="ECO:0000256" key="12">
    <source>
        <dbReference type="ARBA" id="ARBA00022842"/>
    </source>
</evidence>
<keyword evidence="12" id="KW-0460">Magnesium</keyword>
<keyword evidence="6" id="KW-0963">Cytoplasm</keyword>
<evidence type="ECO:0000256" key="8">
    <source>
        <dbReference type="ARBA" id="ARBA00022679"/>
    </source>
</evidence>
<dbReference type="GO" id="GO:0004422">
    <property type="term" value="F:hypoxanthine phosphoribosyltransferase activity"/>
    <property type="evidence" value="ECO:0007669"/>
    <property type="project" value="InterPro"/>
</dbReference>
<keyword evidence="10" id="KW-0660">Purine salvage</keyword>
<evidence type="ECO:0000313" key="14">
    <source>
        <dbReference type="EMBL" id="GAI27348.1"/>
    </source>
</evidence>
<reference evidence="14" key="1">
    <citation type="journal article" date="2014" name="Front. Microbiol.">
        <title>High frequency of phylogenetically diverse reductive dehalogenase-homologous genes in deep subseafloor sedimentary metagenomes.</title>
        <authorList>
            <person name="Kawai M."/>
            <person name="Futagami T."/>
            <person name="Toyoda A."/>
            <person name="Takaki Y."/>
            <person name="Nishi S."/>
            <person name="Hori S."/>
            <person name="Arai W."/>
            <person name="Tsubouchi T."/>
            <person name="Morono Y."/>
            <person name="Uchiyama I."/>
            <person name="Ito T."/>
            <person name="Fujiyama A."/>
            <person name="Inagaki F."/>
            <person name="Takami H."/>
        </authorList>
    </citation>
    <scope>NUCLEOTIDE SEQUENCE</scope>
    <source>
        <strain evidence="14">Expedition CK06-06</strain>
    </source>
</reference>
<evidence type="ECO:0000256" key="4">
    <source>
        <dbReference type="ARBA" id="ARBA00008391"/>
    </source>
</evidence>
<sequence>MKKNKKMDKKVGRVLITKEQIKRRTKELAKQISKDYKDKNLVCITILRGAFMFLADLCREITVPAKFDFMAISSYGDKSESSGVVRIYKDLDMNIAEKDVLIIEDIVDTGRTMDYLLRNLKTRNPKSIEICTLLNKPANRVVNIKIKYVGFEIPPEFVIGYGLDFAEDYRHIEDV</sequence>
<comment type="pathway">
    <text evidence="3">Purine metabolism; IMP biosynthesis via salvage pathway; IMP from hypoxanthine: step 1/1.</text>
</comment>
<feature type="domain" description="Phosphoribosyltransferase" evidence="13">
    <location>
        <begin position="19"/>
        <end position="165"/>
    </location>
</feature>
<comment type="cofactor">
    <cofactor evidence="1">
        <name>Mg(2+)</name>
        <dbReference type="ChEBI" id="CHEBI:18420"/>
    </cofactor>
</comment>
<dbReference type="PANTHER" id="PTHR43340">
    <property type="entry name" value="HYPOXANTHINE-GUANINE PHOSPHORIBOSYLTRANSFERASE"/>
    <property type="match status" value="1"/>
</dbReference>
<evidence type="ECO:0000256" key="1">
    <source>
        <dbReference type="ARBA" id="ARBA00001946"/>
    </source>
</evidence>
<dbReference type="Gene3D" id="3.40.50.2020">
    <property type="match status" value="1"/>
</dbReference>
<evidence type="ECO:0000256" key="6">
    <source>
        <dbReference type="ARBA" id="ARBA00022490"/>
    </source>
</evidence>
<dbReference type="GO" id="GO:0046100">
    <property type="term" value="P:hypoxanthine metabolic process"/>
    <property type="evidence" value="ECO:0007669"/>
    <property type="project" value="TreeGrafter"/>
</dbReference>
<comment type="similarity">
    <text evidence="4">Belongs to the purine/pyrimidine phosphoribosyltransferase family.</text>
</comment>
<evidence type="ECO:0000256" key="3">
    <source>
        <dbReference type="ARBA" id="ARBA00004669"/>
    </source>
</evidence>
<dbReference type="GO" id="GO:0000287">
    <property type="term" value="F:magnesium ion binding"/>
    <property type="evidence" value="ECO:0007669"/>
    <property type="project" value="TreeGrafter"/>
</dbReference>
<dbReference type="EMBL" id="BARV01019114">
    <property type="protein sequence ID" value="GAI27348.1"/>
    <property type="molecule type" value="Genomic_DNA"/>
</dbReference>
<gene>
    <name evidence="14" type="ORF">S06H3_32187</name>
</gene>
<organism evidence="14">
    <name type="scientific">marine sediment metagenome</name>
    <dbReference type="NCBI Taxonomy" id="412755"/>
    <lineage>
        <taxon>unclassified sequences</taxon>
        <taxon>metagenomes</taxon>
        <taxon>ecological metagenomes</taxon>
    </lineage>
</organism>
<dbReference type="GO" id="GO:0006166">
    <property type="term" value="P:purine ribonucleoside salvage"/>
    <property type="evidence" value="ECO:0007669"/>
    <property type="project" value="UniProtKB-KW"/>
</dbReference>
<keyword evidence="7" id="KW-0328">Glycosyltransferase</keyword>
<dbReference type="FunFam" id="3.40.50.2020:FF:000006">
    <property type="entry name" value="Hypoxanthine phosphoribosyltransferase"/>
    <property type="match status" value="1"/>
</dbReference>
<keyword evidence="8" id="KW-0808">Transferase</keyword>
<dbReference type="GO" id="GO:0005829">
    <property type="term" value="C:cytosol"/>
    <property type="evidence" value="ECO:0007669"/>
    <property type="project" value="TreeGrafter"/>
</dbReference>
<dbReference type="InterPro" id="IPR000836">
    <property type="entry name" value="PRTase_dom"/>
</dbReference>
<evidence type="ECO:0000259" key="13">
    <source>
        <dbReference type="Pfam" id="PF00156"/>
    </source>
</evidence>
<dbReference type="GO" id="GO:0032263">
    <property type="term" value="P:GMP salvage"/>
    <property type="evidence" value="ECO:0007669"/>
    <property type="project" value="TreeGrafter"/>
</dbReference>
<feature type="non-terminal residue" evidence="14">
    <location>
        <position position="175"/>
    </location>
</feature>
<comment type="subcellular location">
    <subcellularLocation>
        <location evidence="2">Cytoplasm</location>
    </subcellularLocation>
</comment>
<dbReference type="InterPro" id="IPR029057">
    <property type="entry name" value="PRTase-like"/>
</dbReference>
<dbReference type="GO" id="GO:0000166">
    <property type="term" value="F:nucleotide binding"/>
    <property type="evidence" value="ECO:0007669"/>
    <property type="project" value="UniProtKB-KW"/>
</dbReference>
<evidence type="ECO:0000256" key="9">
    <source>
        <dbReference type="ARBA" id="ARBA00022723"/>
    </source>
</evidence>
<comment type="caution">
    <text evidence="14">The sequence shown here is derived from an EMBL/GenBank/DDBJ whole genome shotgun (WGS) entry which is preliminary data.</text>
</comment>
<proteinExistence type="inferred from homology"/>
<protein>
    <recommendedName>
        <fullName evidence="5">hypoxanthine phosphoribosyltransferase</fullName>
        <ecNumber evidence="5">2.4.2.8</ecNumber>
    </recommendedName>
</protein>
<dbReference type="EC" id="2.4.2.8" evidence="5"/>
<keyword evidence="9" id="KW-0479">Metal-binding</keyword>
<evidence type="ECO:0000256" key="7">
    <source>
        <dbReference type="ARBA" id="ARBA00022676"/>
    </source>
</evidence>
<keyword evidence="11" id="KW-0547">Nucleotide-binding</keyword>
<evidence type="ECO:0000256" key="5">
    <source>
        <dbReference type="ARBA" id="ARBA00011895"/>
    </source>
</evidence>